<gene>
    <name evidence="2" type="ORF">GBAG_4393</name>
</gene>
<keyword evidence="3" id="KW-1185">Reference proteome</keyword>
<dbReference type="OrthoDB" id="6504444at2"/>
<evidence type="ECO:0000313" key="2">
    <source>
        <dbReference type="EMBL" id="KFC76673.1"/>
    </source>
</evidence>
<dbReference type="Proteomes" id="UP000028653">
    <property type="component" value="Unassembled WGS sequence"/>
</dbReference>
<evidence type="ECO:0000256" key="1">
    <source>
        <dbReference type="SAM" id="Phobius"/>
    </source>
</evidence>
<keyword evidence="1" id="KW-1133">Transmembrane helix</keyword>
<proteinExistence type="predicted"/>
<evidence type="ECO:0000313" key="3">
    <source>
        <dbReference type="Proteomes" id="UP000028653"/>
    </source>
</evidence>
<dbReference type="eggNOG" id="ENOG5033H7K">
    <property type="taxonomic scope" value="Bacteria"/>
</dbReference>
<name>A0A085FYX8_9ENTR</name>
<comment type="caution">
    <text evidence="2">The sequence shown here is derived from an EMBL/GenBank/DDBJ whole genome shotgun (WGS) entry which is preliminary data.</text>
</comment>
<reference evidence="2 3" key="1">
    <citation type="submission" date="2014-05" db="EMBL/GenBank/DDBJ databases">
        <title>ATOL: Assembling a taxonomically balanced genome-scale reconstruction of the evolutionary history of the Enterobacteriaceae.</title>
        <authorList>
            <person name="Plunkett G.III."/>
            <person name="Neeno-Eckwall E.C."/>
            <person name="Glasner J.D."/>
            <person name="Perna N.T."/>
        </authorList>
    </citation>
    <scope>NUCLEOTIDE SEQUENCE [LARGE SCALE GENOMIC DNA]</scope>
    <source>
        <strain evidence="2 3">ATCC 33320</strain>
    </source>
</reference>
<keyword evidence="1" id="KW-0812">Transmembrane</keyword>
<organism evidence="2 3">
    <name type="scientific">Buttiauxella agrestis ATCC 33320</name>
    <dbReference type="NCBI Taxonomy" id="1006004"/>
    <lineage>
        <taxon>Bacteria</taxon>
        <taxon>Pseudomonadati</taxon>
        <taxon>Pseudomonadota</taxon>
        <taxon>Gammaproteobacteria</taxon>
        <taxon>Enterobacterales</taxon>
        <taxon>Enterobacteriaceae</taxon>
        <taxon>Buttiauxella</taxon>
    </lineage>
</organism>
<dbReference type="AlphaFoldDB" id="A0A085FYX8"/>
<accession>A0A085FYX8</accession>
<keyword evidence="1" id="KW-0472">Membrane</keyword>
<protein>
    <submittedName>
        <fullName evidence="2">Uncharacterized protein</fullName>
    </submittedName>
</protein>
<sequence>MKYIKSLLMFLPLILFAITPLLYYTHDYYKKYNYTCESSTTLTKGNHQYMNTTTYHFSNGRGYINTQGNFSIDGKPVATVVKNLQFNYTISGDNIVMVSTDKYDDLANVLLMRGFIPDFYLYSDRGLSLHMNRINNDAYLFTLNKTPLFYCLIDNT</sequence>
<dbReference type="STRING" id="1006004.GBAG_4393"/>
<dbReference type="EMBL" id="JMPI01000077">
    <property type="protein sequence ID" value="KFC76673.1"/>
    <property type="molecule type" value="Genomic_DNA"/>
</dbReference>
<feature type="transmembrane region" description="Helical" evidence="1">
    <location>
        <begin position="6"/>
        <end position="24"/>
    </location>
</feature>
<dbReference type="RefSeq" id="WP_034500266.1">
    <property type="nucleotide sequence ID" value="NZ_JMPI01000077.1"/>
</dbReference>